<protein>
    <submittedName>
        <fullName evidence="2">Uncharacterized protein</fullName>
    </submittedName>
</protein>
<dbReference type="EMBL" id="HBHY01001536">
    <property type="protein sequence ID" value="CAE0126207.1"/>
    <property type="molecule type" value="Transcribed_RNA"/>
</dbReference>
<organism evidence="2">
    <name type="scientific">Prasinoderma singulare</name>
    <dbReference type="NCBI Taxonomy" id="676789"/>
    <lineage>
        <taxon>Eukaryota</taxon>
        <taxon>Viridiplantae</taxon>
        <taxon>Prasinodermophyta</taxon>
        <taxon>Prasinodermophyceae</taxon>
        <taxon>Prasinodermales</taxon>
        <taxon>Prasinodermaceae</taxon>
        <taxon>Prasinoderma</taxon>
    </lineage>
</organism>
<reference evidence="2" key="1">
    <citation type="submission" date="2021-01" db="EMBL/GenBank/DDBJ databases">
        <authorList>
            <person name="Corre E."/>
            <person name="Pelletier E."/>
            <person name="Niang G."/>
            <person name="Scheremetjew M."/>
            <person name="Finn R."/>
            <person name="Kale V."/>
            <person name="Holt S."/>
            <person name="Cochrane G."/>
            <person name="Meng A."/>
            <person name="Brown T."/>
            <person name="Cohen L."/>
        </authorList>
    </citation>
    <scope>NUCLEOTIDE SEQUENCE</scope>
    <source>
        <strain evidence="2">RCC927</strain>
    </source>
</reference>
<proteinExistence type="predicted"/>
<evidence type="ECO:0000256" key="1">
    <source>
        <dbReference type="SAM" id="MobiDB-lite"/>
    </source>
</evidence>
<gene>
    <name evidence="2" type="ORF">PSIN1315_LOCUS942</name>
</gene>
<dbReference type="AlphaFoldDB" id="A0A7S3B802"/>
<evidence type="ECO:0000313" key="2">
    <source>
        <dbReference type="EMBL" id="CAE0126207.1"/>
    </source>
</evidence>
<feature type="region of interest" description="Disordered" evidence="1">
    <location>
        <begin position="179"/>
        <end position="238"/>
    </location>
</feature>
<name>A0A7S3B802_9VIRI</name>
<feature type="compositionally biased region" description="Acidic residues" evidence="1">
    <location>
        <begin position="214"/>
        <end position="223"/>
    </location>
</feature>
<sequence length="238" mass="25189">MPEPKSFTLAWSFQLGNQQLFVWKALGPPSHVALGMLVTTSEAPPPPSAMRLVPKVWTRPLCISPVLAWDNRGCGGREGSLWAAGEGCLLHAVSGYDAPCGLVELLPSFGKGLRGGEILTPPDAGVGAEGGAEGRAKLATPAVDVPAMFEYQQPDHEAGSITPEDNDRVEPVLWAEQRRRSTVDTNRRRSQIKGSVAEGLAAGGMVPIGAGSSSDDDSSDAEPEMAFTSVEDLRRDNT</sequence>
<accession>A0A7S3B802</accession>